<evidence type="ECO:0000313" key="4">
    <source>
        <dbReference type="Proteomes" id="UP000606974"/>
    </source>
</evidence>
<dbReference type="EMBL" id="JAACFV010000007">
    <property type="protein sequence ID" value="KAF7513149.1"/>
    <property type="molecule type" value="Genomic_DNA"/>
</dbReference>
<dbReference type="OrthoDB" id="5215637at2759"/>
<feature type="transmembrane region" description="Helical" evidence="2">
    <location>
        <begin position="156"/>
        <end position="177"/>
    </location>
</feature>
<organism evidence="3 4">
    <name type="scientific">Endocarpon pusillum</name>
    <dbReference type="NCBI Taxonomy" id="364733"/>
    <lineage>
        <taxon>Eukaryota</taxon>
        <taxon>Fungi</taxon>
        <taxon>Dikarya</taxon>
        <taxon>Ascomycota</taxon>
        <taxon>Pezizomycotina</taxon>
        <taxon>Eurotiomycetes</taxon>
        <taxon>Chaetothyriomycetidae</taxon>
        <taxon>Verrucariales</taxon>
        <taxon>Verrucariaceae</taxon>
        <taxon>Endocarpon</taxon>
    </lineage>
</organism>
<comment type="caution">
    <text evidence="3">The sequence shown here is derived from an EMBL/GenBank/DDBJ whole genome shotgun (WGS) entry which is preliminary data.</text>
</comment>
<keyword evidence="2" id="KW-0472">Membrane</keyword>
<protein>
    <submittedName>
        <fullName evidence="3">Uncharacterized protein</fullName>
    </submittedName>
</protein>
<evidence type="ECO:0000256" key="2">
    <source>
        <dbReference type="SAM" id="Phobius"/>
    </source>
</evidence>
<keyword evidence="4" id="KW-1185">Reference proteome</keyword>
<evidence type="ECO:0000256" key="1">
    <source>
        <dbReference type="SAM" id="MobiDB-lite"/>
    </source>
</evidence>
<name>A0A8H7ARR5_9EURO</name>
<feature type="region of interest" description="Disordered" evidence="1">
    <location>
        <begin position="107"/>
        <end position="132"/>
    </location>
</feature>
<proteinExistence type="predicted"/>
<sequence length="227" mass="24463">MGQTCYYPNGKEAASLQPCNATSPIANCCKDSDICLKNGLCFSPGLNSVVRRGCTDQTWNSTSCANVCLTTEFHSIDIVLTPCGEYGSFCCGQDKDARACCDSNSTEQVGTGEPNTSSPPPAASTPSGTNTIPTTTATACPDNGSLHANSNAWKPAPIAVTAVLGSALLAGMVFFWWKNREWETNTRMWQERVRDSDDRRRVGEDDIKALQNEIKTLQARPPSPPME</sequence>
<gene>
    <name evidence="3" type="ORF">GJ744_010545</name>
</gene>
<keyword evidence="2" id="KW-0812">Transmembrane</keyword>
<accession>A0A8H7ARR5</accession>
<evidence type="ECO:0000313" key="3">
    <source>
        <dbReference type="EMBL" id="KAF7513149.1"/>
    </source>
</evidence>
<keyword evidence="2" id="KW-1133">Transmembrane helix</keyword>
<reference evidence="3" key="1">
    <citation type="submission" date="2020-02" db="EMBL/GenBank/DDBJ databases">
        <authorList>
            <person name="Palmer J.M."/>
        </authorList>
    </citation>
    <scope>NUCLEOTIDE SEQUENCE</scope>
    <source>
        <strain evidence="3">EPUS1.4</strain>
        <tissue evidence="3">Thallus</tissue>
    </source>
</reference>
<dbReference type="Proteomes" id="UP000606974">
    <property type="component" value="Unassembled WGS sequence"/>
</dbReference>
<dbReference type="AlphaFoldDB" id="A0A8H7ARR5"/>